<evidence type="ECO:0000256" key="2">
    <source>
        <dbReference type="SAM" id="SignalP"/>
    </source>
</evidence>
<dbReference type="EMBL" id="JALPRX010000039">
    <property type="protein sequence ID" value="MCK8784839.1"/>
    <property type="molecule type" value="Genomic_DNA"/>
</dbReference>
<sequence length="191" mass="20064">MPSTTQTAPQRGRRGRAAGALLLALLTVAPPALAATRCPSPDDQSLFEVAALKTELMVAAVACRQEERYNSFVQRFQPQLAAADRSLTGWFDRRYGRGGARAYDDFITSLANGRSQFAHSIGSDFCPRNLSHFNEVMSLPSGAELAAFAAGKDLIPENLGACASGGGGATAAASSRGRAAPARSTAPAHRR</sequence>
<dbReference type="AlphaFoldDB" id="A0A9X1Y6F8"/>
<keyword evidence="2" id="KW-0732">Signal</keyword>
<gene>
    <name evidence="3" type="ORF">M0638_10640</name>
</gene>
<evidence type="ECO:0000313" key="3">
    <source>
        <dbReference type="EMBL" id="MCK8784839.1"/>
    </source>
</evidence>
<feature type="signal peptide" evidence="2">
    <location>
        <begin position="1"/>
        <end position="34"/>
    </location>
</feature>
<protein>
    <recommendedName>
        <fullName evidence="5">Secreted protein</fullName>
    </recommendedName>
</protein>
<keyword evidence="4" id="KW-1185">Reference proteome</keyword>
<evidence type="ECO:0000256" key="1">
    <source>
        <dbReference type="SAM" id="MobiDB-lite"/>
    </source>
</evidence>
<evidence type="ECO:0008006" key="5">
    <source>
        <dbReference type="Google" id="ProtNLM"/>
    </source>
</evidence>
<dbReference type="RefSeq" id="WP_248666965.1">
    <property type="nucleotide sequence ID" value="NZ_JALPRX010000039.1"/>
</dbReference>
<organism evidence="3 4">
    <name type="scientific">Roseomonas acroporae</name>
    <dbReference type="NCBI Taxonomy" id="2937791"/>
    <lineage>
        <taxon>Bacteria</taxon>
        <taxon>Pseudomonadati</taxon>
        <taxon>Pseudomonadota</taxon>
        <taxon>Alphaproteobacteria</taxon>
        <taxon>Acetobacterales</taxon>
        <taxon>Roseomonadaceae</taxon>
        <taxon>Roseomonas</taxon>
    </lineage>
</organism>
<reference evidence="3" key="1">
    <citation type="submission" date="2022-04" db="EMBL/GenBank/DDBJ databases">
        <title>Roseomonas acroporae sp. nov., isolated from coral Acropora digitifera.</title>
        <authorList>
            <person name="Sun H."/>
        </authorList>
    </citation>
    <scope>NUCLEOTIDE SEQUENCE</scope>
    <source>
        <strain evidence="3">NAR14</strain>
    </source>
</reference>
<dbReference type="Proteomes" id="UP001139516">
    <property type="component" value="Unassembled WGS sequence"/>
</dbReference>
<comment type="caution">
    <text evidence="3">The sequence shown here is derived from an EMBL/GenBank/DDBJ whole genome shotgun (WGS) entry which is preliminary data.</text>
</comment>
<feature type="region of interest" description="Disordered" evidence="1">
    <location>
        <begin position="164"/>
        <end position="191"/>
    </location>
</feature>
<evidence type="ECO:0000313" key="4">
    <source>
        <dbReference type="Proteomes" id="UP001139516"/>
    </source>
</evidence>
<name>A0A9X1Y6F8_9PROT</name>
<accession>A0A9X1Y6F8</accession>
<proteinExistence type="predicted"/>
<feature type="compositionally biased region" description="Low complexity" evidence="1">
    <location>
        <begin position="170"/>
        <end position="191"/>
    </location>
</feature>
<feature type="chain" id="PRO_5040896352" description="Secreted protein" evidence="2">
    <location>
        <begin position="35"/>
        <end position="191"/>
    </location>
</feature>